<evidence type="ECO:0000259" key="5">
    <source>
        <dbReference type="PROSITE" id="PS50893"/>
    </source>
</evidence>
<dbReference type="GO" id="GO:0005524">
    <property type="term" value="F:ATP binding"/>
    <property type="evidence" value="ECO:0007669"/>
    <property type="project" value="UniProtKB-KW"/>
</dbReference>
<dbReference type="GO" id="GO:0016020">
    <property type="term" value="C:membrane"/>
    <property type="evidence" value="ECO:0007669"/>
    <property type="project" value="InterPro"/>
</dbReference>
<evidence type="ECO:0000256" key="1">
    <source>
        <dbReference type="ARBA" id="ARBA00005417"/>
    </source>
</evidence>
<accession>G7UVM2</accession>
<dbReference type="AlphaFoldDB" id="G7UVM2"/>
<dbReference type="RefSeq" id="WP_014159317.1">
    <property type="nucleotide sequence ID" value="NC_016147.2"/>
</dbReference>
<dbReference type="InterPro" id="IPR015860">
    <property type="entry name" value="ABC_transpr_TagH-like"/>
</dbReference>
<dbReference type="SMART" id="SM00382">
    <property type="entry name" value="AAA"/>
    <property type="match status" value="1"/>
</dbReference>
<dbReference type="eggNOG" id="COG1134">
    <property type="taxonomic scope" value="Bacteria"/>
</dbReference>
<dbReference type="HOGENOM" id="CLU_000604_101_1_6"/>
<keyword evidence="3" id="KW-0547">Nucleotide-binding</keyword>
<keyword evidence="2" id="KW-0813">Transport</keyword>
<dbReference type="InterPro" id="IPR017871">
    <property type="entry name" value="ABC_transporter-like_CS"/>
</dbReference>
<keyword evidence="7" id="KW-1185">Reference proteome</keyword>
<evidence type="ECO:0000313" key="7">
    <source>
        <dbReference type="Proteomes" id="UP000005870"/>
    </source>
</evidence>
<dbReference type="InterPro" id="IPR003593">
    <property type="entry name" value="AAA+_ATPase"/>
</dbReference>
<organism evidence="6 7">
    <name type="scientific">Pseudoxanthomonas spadix (strain BD-a59)</name>
    <dbReference type="NCBI Taxonomy" id="1045855"/>
    <lineage>
        <taxon>Bacteria</taxon>
        <taxon>Pseudomonadati</taxon>
        <taxon>Pseudomonadota</taxon>
        <taxon>Gammaproteobacteria</taxon>
        <taxon>Lysobacterales</taxon>
        <taxon>Lysobacteraceae</taxon>
        <taxon>Pseudoxanthomonas</taxon>
    </lineage>
</organism>
<dbReference type="PROSITE" id="PS00211">
    <property type="entry name" value="ABC_TRANSPORTER_1"/>
    <property type="match status" value="1"/>
</dbReference>
<dbReference type="CDD" id="cd03220">
    <property type="entry name" value="ABC_KpsT_Wzt"/>
    <property type="match status" value="1"/>
</dbReference>
<name>G7UVM2_PSEUP</name>
<dbReference type="SUPFAM" id="SSF52540">
    <property type="entry name" value="P-loop containing nucleoside triphosphate hydrolases"/>
    <property type="match status" value="1"/>
</dbReference>
<proteinExistence type="inferred from homology"/>
<dbReference type="Proteomes" id="UP000005870">
    <property type="component" value="Chromosome"/>
</dbReference>
<gene>
    <name evidence="6" type="ordered locus">DSC_02430</name>
</gene>
<reference evidence="6 7" key="1">
    <citation type="journal article" date="2012" name="J. Bacteriol.">
        <title>Complete Genome Sequence of the BTEX-Degrading Bacterium Pseudoxanthomonas spadix BD-a59.</title>
        <authorList>
            <person name="Lee S.H."/>
            <person name="Jin H.M."/>
            <person name="Lee H.J."/>
            <person name="Kim J.M."/>
            <person name="Jeon C.O."/>
        </authorList>
    </citation>
    <scope>NUCLEOTIDE SEQUENCE [LARGE SCALE GENOMIC DNA]</scope>
    <source>
        <strain evidence="6 7">BD-a59</strain>
    </source>
</reference>
<dbReference type="Gene3D" id="3.40.50.300">
    <property type="entry name" value="P-loop containing nucleotide triphosphate hydrolases"/>
    <property type="match status" value="1"/>
</dbReference>
<dbReference type="STRING" id="1045855.DSC_02430"/>
<dbReference type="EMBL" id="CP003093">
    <property type="protein sequence ID" value="AER55139.1"/>
    <property type="molecule type" value="Genomic_DNA"/>
</dbReference>
<dbReference type="OrthoDB" id="9778870at2"/>
<sequence>MCSDVSIDVERVEKVFPVYSKPHHRFFQMLSPASRKQRWFHEFHALKGVSFQVLRGETVGIIGRNGSGKSTLLQIICGTLSASSGSVRTHGRIAALLELGAGFNPDFTGRENVYMNGTLLGLSREEVDARFERIVQFADIGEFIEQPVKSYSSGMFVRLAFAVAIHVEPDILIVDEALSVGDEAFQRKCYARIEKIREEGATIIFVSHAASTILELCNRAILLDRGDMLAIGEPKAVVACYQKLLYAPADRAQALRDGYLAVLHSKEANDGADPAREAEVGPDAGLDAFEPRPVDAAKDEAYFDPGLISQSAIRYESHGAVIDDPHIETLAGQRVNVLVPGNEYIYTYRVDFERAATGVRFGMLIKALTGVELGGAVSSNAHDSLPLVESDRQATVRFRFRAMVAPGMYFMNAGVIGRVGEEELFLDRLVDVIAFRIPPDPGRIATGFVDFSVGVQIEMDLEQARVAR</sequence>
<evidence type="ECO:0000256" key="3">
    <source>
        <dbReference type="ARBA" id="ARBA00022741"/>
    </source>
</evidence>
<dbReference type="InterPro" id="IPR003439">
    <property type="entry name" value="ABC_transporter-like_ATP-bd"/>
</dbReference>
<dbReference type="InterPro" id="IPR029439">
    <property type="entry name" value="Wzt_C"/>
</dbReference>
<dbReference type="PANTHER" id="PTHR46743:SF2">
    <property type="entry name" value="TEICHOIC ACIDS EXPORT ATP-BINDING PROTEIN TAGH"/>
    <property type="match status" value="1"/>
</dbReference>
<protein>
    <submittedName>
        <fullName evidence="6">ABC transporter-like protein</fullName>
    </submittedName>
</protein>
<comment type="similarity">
    <text evidence="1">Belongs to the ABC transporter superfamily.</text>
</comment>
<evidence type="ECO:0000256" key="2">
    <source>
        <dbReference type="ARBA" id="ARBA00022448"/>
    </source>
</evidence>
<dbReference type="PROSITE" id="PS50893">
    <property type="entry name" value="ABC_TRANSPORTER_2"/>
    <property type="match status" value="1"/>
</dbReference>
<dbReference type="CDD" id="cd10147">
    <property type="entry name" value="Wzt_C-like"/>
    <property type="match status" value="1"/>
</dbReference>
<dbReference type="Pfam" id="PF00005">
    <property type="entry name" value="ABC_tran"/>
    <property type="match status" value="1"/>
</dbReference>
<dbReference type="KEGG" id="psd:DSC_02430"/>
<evidence type="ECO:0000313" key="6">
    <source>
        <dbReference type="EMBL" id="AER55139.1"/>
    </source>
</evidence>
<feature type="domain" description="ABC transporter" evidence="5">
    <location>
        <begin position="7"/>
        <end position="250"/>
    </location>
</feature>
<dbReference type="Pfam" id="PF14524">
    <property type="entry name" value="Wzt_C"/>
    <property type="match status" value="1"/>
</dbReference>
<dbReference type="GO" id="GO:0140359">
    <property type="term" value="F:ABC-type transporter activity"/>
    <property type="evidence" value="ECO:0007669"/>
    <property type="project" value="InterPro"/>
</dbReference>
<evidence type="ECO:0000256" key="4">
    <source>
        <dbReference type="ARBA" id="ARBA00022840"/>
    </source>
</evidence>
<dbReference type="Gene3D" id="2.70.50.60">
    <property type="entry name" value="abc- transporter (atp binding component) like domain"/>
    <property type="match status" value="1"/>
</dbReference>
<dbReference type="InterPro" id="IPR027417">
    <property type="entry name" value="P-loop_NTPase"/>
</dbReference>
<dbReference type="PANTHER" id="PTHR46743">
    <property type="entry name" value="TEICHOIC ACIDS EXPORT ATP-BINDING PROTEIN TAGH"/>
    <property type="match status" value="1"/>
</dbReference>
<dbReference type="InterPro" id="IPR050683">
    <property type="entry name" value="Bact_Polysacc_Export_ATP-bd"/>
</dbReference>
<dbReference type="GO" id="GO:0016887">
    <property type="term" value="F:ATP hydrolysis activity"/>
    <property type="evidence" value="ECO:0007669"/>
    <property type="project" value="InterPro"/>
</dbReference>
<keyword evidence="4" id="KW-0067">ATP-binding</keyword>